<organism evidence="15 16">
    <name type="scientific">Wandonia haliotis</name>
    <dbReference type="NCBI Taxonomy" id="574963"/>
    <lineage>
        <taxon>Bacteria</taxon>
        <taxon>Pseudomonadati</taxon>
        <taxon>Bacteroidota</taxon>
        <taxon>Flavobacteriia</taxon>
        <taxon>Flavobacteriales</taxon>
        <taxon>Crocinitomicaceae</taxon>
        <taxon>Wandonia</taxon>
    </lineage>
</organism>
<evidence type="ECO:0000256" key="6">
    <source>
        <dbReference type="ARBA" id="ARBA00023027"/>
    </source>
</evidence>
<evidence type="ECO:0000313" key="16">
    <source>
        <dbReference type="Proteomes" id="UP001501126"/>
    </source>
</evidence>
<feature type="binding site" evidence="12">
    <location>
        <begin position="73"/>
        <end position="75"/>
    </location>
    <ligand>
        <name>NAD(+)</name>
        <dbReference type="ChEBI" id="CHEBI:57540"/>
    </ligand>
</feature>
<dbReference type="Gene3D" id="3.30.360.10">
    <property type="entry name" value="Dihydrodipicolinate Reductase, domain 2"/>
    <property type="match status" value="1"/>
</dbReference>
<dbReference type="PIRSF" id="PIRSF000161">
    <property type="entry name" value="DHPR"/>
    <property type="match status" value="1"/>
</dbReference>
<dbReference type="EMBL" id="BAAAFH010000022">
    <property type="protein sequence ID" value="GAA0876147.1"/>
    <property type="molecule type" value="Genomic_DNA"/>
</dbReference>
<feature type="binding site" evidence="12">
    <location>
        <begin position="143"/>
        <end position="144"/>
    </location>
    <ligand>
        <name>(S)-2,3,4,5-tetrahydrodipicolinate</name>
        <dbReference type="ChEBI" id="CHEBI:16845"/>
    </ligand>
</feature>
<keyword evidence="6 12" id="KW-0520">NAD</keyword>
<comment type="caution">
    <text evidence="12">Lacks conserved residue(s) required for the propagation of feature annotation.</text>
</comment>
<feature type="binding site" evidence="12">
    <location>
        <position position="134"/>
    </location>
    <ligand>
        <name>(S)-2,3,4,5-tetrahydrodipicolinate</name>
        <dbReference type="ChEBI" id="CHEBI:16845"/>
    </ligand>
</feature>
<dbReference type="InterPro" id="IPR023940">
    <property type="entry name" value="DHDPR_bac"/>
</dbReference>
<evidence type="ECO:0000256" key="9">
    <source>
        <dbReference type="ARBA" id="ARBA00038983"/>
    </source>
</evidence>
<evidence type="ECO:0000256" key="4">
    <source>
        <dbReference type="ARBA" id="ARBA00022915"/>
    </source>
</evidence>
<keyword evidence="12" id="KW-0963">Cytoplasm</keyword>
<reference evidence="16" key="1">
    <citation type="journal article" date="2019" name="Int. J. Syst. Evol. Microbiol.">
        <title>The Global Catalogue of Microorganisms (GCM) 10K type strain sequencing project: providing services to taxonomists for standard genome sequencing and annotation.</title>
        <authorList>
            <consortium name="The Broad Institute Genomics Platform"/>
            <consortium name="The Broad Institute Genome Sequencing Center for Infectious Disease"/>
            <person name="Wu L."/>
            <person name="Ma J."/>
        </authorList>
    </citation>
    <scope>NUCLEOTIDE SEQUENCE [LARGE SCALE GENOMIC DNA]</scope>
    <source>
        <strain evidence="16">JCM 16083</strain>
    </source>
</reference>
<feature type="domain" description="Dihydrodipicolinate reductase N-terminal" evidence="13">
    <location>
        <begin position="1"/>
        <end position="100"/>
    </location>
</feature>
<dbReference type="CDD" id="cd02274">
    <property type="entry name" value="DHDPR_N"/>
    <property type="match status" value="1"/>
</dbReference>
<keyword evidence="5 12" id="KW-0560">Oxidoreductase</keyword>
<keyword evidence="2 12" id="KW-0028">Amino-acid biosynthesis</keyword>
<feature type="binding site" evidence="12">
    <location>
        <begin position="98"/>
        <end position="101"/>
    </location>
    <ligand>
        <name>NAD(+)</name>
        <dbReference type="ChEBI" id="CHEBI:57540"/>
    </ligand>
</feature>
<evidence type="ECO:0000313" key="15">
    <source>
        <dbReference type="EMBL" id="GAA0876147.1"/>
    </source>
</evidence>
<keyword evidence="7 12" id="KW-0457">Lysine biosynthesis</keyword>
<keyword evidence="16" id="KW-1185">Reference proteome</keyword>
<dbReference type="SUPFAM" id="SSF51735">
    <property type="entry name" value="NAD(P)-binding Rossmann-fold domains"/>
    <property type="match status" value="1"/>
</dbReference>
<evidence type="ECO:0000256" key="3">
    <source>
        <dbReference type="ARBA" id="ARBA00022857"/>
    </source>
</evidence>
<comment type="similarity">
    <text evidence="1 12">Belongs to the DapB family.</text>
</comment>
<sequence length="243" mass="27037">MRIGLIGYGKMGKAIEEIALERGHSVVVKATSKTKDWDKNLSEVDVAIEFTSPSSAVDNISRLLQHNIPVVTGTTGWYDQYSEIETRVHETEGSFLAATNFSIGVNLFFAINQFVAQLMNAHTDYDVSLEEVHHTQKADAPSGTAITLGEQIIAHTDRKHDWKCIENTTIDFEKKPENLLIEAVRKEGVPGTHTVRYTSDIDTIELTHTAHNRKGFALGAVLAAEFIKNKKGIFTMRDVLNLK</sequence>
<dbReference type="Gene3D" id="3.40.50.720">
    <property type="entry name" value="NAD(P)-binding Rossmann-like Domain"/>
    <property type="match status" value="1"/>
</dbReference>
<comment type="caution">
    <text evidence="12">Was originally thought to be a dihydrodipicolinate reductase (DHDPR), catalyzing the conversion of dihydrodipicolinate to tetrahydrodipicolinate. However, it was shown in E.coli that the substrate of the enzymatic reaction is not dihydrodipicolinate (DHDP) but in fact (2S,4S)-4-hydroxy-2,3,4,5-tetrahydrodipicolinic acid (HTPA), the product released by the DapA-catalyzed reaction.</text>
</comment>
<dbReference type="PANTHER" id="PTHR20836">
    <property type="entry name" value="DIHYDRODIPICOLINATE REDUCTASE"/>
    <property type="match status" value="1"/>
</dbReference>
<dbReference type="RefSeq" id="WP_343788386.1">
    <property type="nucleotide sequence ID" value="NZ_BAAAFH010000022.1"/>
</dbReference>
<evidence type="ECO:0000256" key="11">
    <source>
        <dbReference type="ARBA" id="ARBA00049396"/>
    </source>
</evidence>
<feature type="domain" description="Dihydrodipicolinate reductase C-terminal" evidence="14">
    <location>
        <begin position="104"/>
        <end position="240"/>
    </location>
</feature>
<evidence type="ECO:0000259" key="14">
    <source>
        <dbReference type="Pfam" id="PF05173"/>
    </source>
</evidence>
<evidence type="ECO:0000256" key="5">
    <source>
        <dbReference type="ARBA" id="ARBA00023002"/>
    </source>
</evidence>
<keyword evidence="3 12" id="KW-0521">NADP</keyword>
<feature type="active site" description="Proton donor" evidence="12">
    <location>
        <position position="137"/>
    </location>
</feature>
<comment type="subcellular location">
    <subcellularLocation>
        <location evidence="12">Cytoplasm</location>
    </subcellularLocation>
</comment>
<dbReference type="SUPFAM" id="SSF55347">
    <property type="entry name" value="Glyceraldehyde-3-phosphate dehydrogenase-like, C-terminal domain"/>
    <property type="match status" value="1"/>
</dbReference>
<dbReference type="Proteomes" id="UP001501126">
    <property type="component" value="Unassembled WGS sequence"/>
</dbReference>
<feature type="active site" description="Proton donor/acceptor" evidence="12">
    <location>
        <position position="133"/>
    </location>
</feature>
<dbReference type="Pfam" id="PF05173">
    <property type="entry name" value="DapB_C"/>
    <property type="match status" value="1"/>
</dbReference>
<protein>
    <recommendedName>
        <fullName evidence="9 12">4-hydroxy-tetrahydrodipicolinate reductase</fullName>
        <shortName evidence="12">HTPA reductase</shortName>
        <ecNumber evidence="9 12">1.17.1.8</ecNumber>
    </recommendedName>
</protein>
<dbReference type="EC" id="1.17.1.8" evidence="9 12"/>
<evidence type="ECO:0000256" key="12">
    <source>
        <dbReference type="HAMAP-Rule" id="MF_00102"/>
    </source>
</evidence>
<dbReference type="Pfam" id="PF01113">
    <property type="entry name" value="DapB_N"/>
    <property type="match status" value="1"/>
</dbReference>
<comment type="caution">
    <text evidence="15">The sequence shown here is derived from an EMBL/GenBank/DDBJ whole genome shotgun (WGS) entry which is preliminary data.</text>
</comment>
<comment type="pathway">
    <text evidence="8 12">Amino-acid biosynthesis; L-lysine biosynthesis via DAP pathway; (S)-tetrahydrodipicolinate from L-aspartate: step 4/4.</text>
</comment>
<evidence type="ECO:0000256" key="2">
    <source>
        <dbReference type="ARBA" id="ARBA00022605"/>
    </source>
</evidence>
<dbReference type="InterPro" id="IPR000846">
    <property type="entry name" value="DapB_N"/>
</dbReference>
<dbReference type="InterPro" id="IPR036291">
    <property type="entry name" value="NAD(P)-bd_dom_sf"/>
</dbReference>
<dbReference type="HAMAP" id="MF_00102">
    <property type="entry name" value="DapB"/>
    <property type="match status" value="1"/>
</dbReference>
<accession>A0ABP3Y5C6</accession>
<keyword evidence="4 12" id="KW-0220">Diaminopimelate biosynthesis</keyword>
<name>A0ABP3Y5C6_9FLAO</name>
<comment type="function">
    <text evidence="12">Catalyzes the conversion of 4-hydroxy-tetrahydrodipicolinate (HTPA) to tetrahydrodipicolinate.</text>
</comment>
<evidence type="ECO:0000256" key="7">
    <source>
        <dbReference type="ARBA" id="ARBA00023154"/>
    </source>
</evidence>
<gene>
    <name evidence="12 15" type="primary">dapB</name>
    <name evidence="15" type="ORF">GCM10009118_25570</name>
</gene>
<dbReference type="PANTHER" id="PTHR20836:SF0">
    <property type="entry name" value="4-HYDROXY-TETRAHYDRODIPICOLINATE REDUCTASE 1, CHLOROPLASTIC-RELATED"/>
    <property type="match status" value="1"/>
</dbReference>
<proteinExistence type="inferred from homology"/>
<evidence type="ECO:0000256" key="1">
    <source>
        <dbReference type="ARBA" id="ARBA00006642"/>
    </source>
</evidence>
<comment type="subunit">
    <text evidence="12">Homotetramer.</text>
</comment>
<comment type="catalytic activity">
    <reaction evidence="11 12">
        <text>(S)-2,3,4,5-tetrahydrodipicolinate + NAD(+) + H2O = (2S,4S)-4-hydroxy-2,3,4,5-tetrahydrodipicolinate + NADH + H(+)</text>
        <dbReference type="Rhea" id="RHEA:35323"/>
        <dbReference type="ChEBI" id="CHEBI:15377"/>
        <dbReference type="ChEBI" id="CHEBI:15378"/>
        <dbReference type="ChEBI" id="CHEBI:16845"/>
        <dbReference type="ChEBI" id="CHEBI:57540"/>
        <dbReference type="ChEBI" id="CHEBI:57945"/>
        <dbReference type="ChEBI" id="CHEBI:67139"/>
        <dbReference type="EC" id="1.17.1.8"/>
    </reaction>
</comment>
<evidence type="ECO:0000256" key="8">
    <source>
        <dbReference type="ARBA" id="ARBA00037922"/>
    </source>
</evidence>
<dbReference type="InterPro" id="IPR022663">
    <property type="entry name" value="DapB_C"/>
</dbReference>
<evidence type="ECO:0000256" key="10">
    <source>
        <dbReference type="ARBA" id="ARBA00049080"/>
    </source>
</evidence>
<comment type="catalytic activity">
    <reaction evidence="10 12">
        <text>(S)-2,3,4,5-tetrahydrodipicolinate + NADP(+) + H2O = (2S,4S)-4-hydroxy-2,3,4,5-tetrahydrodipicolinate + NADPH + H(+)</text>
        <dbReference type="Rhea" id="RHEA:35331"/>
        <dbReference type="ChEBI" id="CHEBI:15377"/>
        <dbReference type="ChEBI" id="CHEBI:15378"/>
        <dbReference type="ChEBI" id="CHEBI:16845"/>
        <dbReference type="ChEBI" id="CHEBI:57783"/>
        <dbReference type="ChEBI" id="CHEBI:58349"/>
        <dbReference type="ChEBI" id="CHEBI:67139"/>
        <dbReference type="EC" id="1.17.1.8"/>
    </reaction>
</comment>
<evidence type="ECO:0000259" key="13">
    <source>
        <dbReference type="Pfam" id="PF01113"/>
    </source>
</evidence>
<dbReference type="NCBIfam" id="TIGR00036">
    <property type="entry name" value="dapB"/>
    <property type="match status" value="1"/>
</dbReference>